<evidence type="ECO:0000256" key="1">
    <source>
        <dbReference type="SAM" id="MobiDB-lite"/>
    </source>
</evidence>
<dbReference type="OrthoDB" id="2563669at2759"/>
<dbReference type="AlphaFoldDB" id="A0A286UIL7"/>
<keyword evidence="4" id="KW-1185">Reference proteome</keyword>
<evidence type="ECO:0000313" key="3">
    <source>
        <dbReference type="EMBL" id="PAV19427.1"/>
    </source>
</evidence>
<feature type="region of interest" description="Disordered" evidence="1">
    <location>
        <begin position="350"/>
        <end position="411"/>
    </location>
</feature>
<dbReference type="Gene3D" id="2.60.120.260">
    <property type="entry name" value="Galactose-binding domain-like"/>
    <property type="match status" value="1"/>
</dbReference>
<accession>A0A286UIL7</accession>
<evidence type="ECO:0000313" key="4">
    <source>
        <dbReference type="Proteomes" id="UP000217199"/>
    </source>
</evidence>
<feature type="region of interest" description="Disordered" evidence="1">
    <location>
        <begin position="483"/>
        <end position="506"/>
    </location>
</feature>
<keyword evidence="2" id="KW-0472">Membrane</keyword>
<feature type="compositionally biased region" description="Basic and acidic residues" evidence="1">
    <location>
        <begin position="392"/>
        <end position="401"/>
    </location>
</feature>
<comment type="caution">
    <text evidence="3">The sequence shown here is derived from an EMBL/GenBank/DDBJ whole genome shotgun (WGS) entry which is preliminary data.</text>
</comment>
<protein>
    <submittedName>
        <fullName evidence="3">Transmembrane</fullName>
    </submittedName>
</protein>
<dbReference type="STRING" id="2282107.A0A286UIL7"/>
<keyword evidence="2" id="KW-1133">Transmembrane helix</keyword>
<dbReference type="Proteomes" id="UP000217199">
    <property type="component" value="Unassembled WGS sequence"/>
</dbReference>
<evidence type="ECO:0000256" key="2">
    <source>
        <dbReference type="SAM" id="Phobius"/>
    </source>
</evidence>
<keyword evidence="2 3" id="KW-0812">Transmembrane</keyword>
<proteinExistence type="predicted"/>
<reference evidence="3 4" key="1">
    <citation type="journal article" date="2017" name="Mol. Ecol.">
        <title>Comparative and population genomic landscape of Phellinus noxius: A hypervariable fungus causing root rot in trees.</title>
        <authorList>
            <person name="Chung C.L."/>
            <person name="Lee T.J."/>
            <person name="Akiba M."/>
            <person name="Lee H.H."/>
            <person name="Kuo T.H."/>
            <person name="Liu D."/>
            <person name="Ke H.M."/>
            <person name="Yokoi T."/>
            <person name="Roa M.B."/>
            <person name="Lu M.J."/>
            <person name="Chang Y.Y."/>
            <person name="Ann P.J."/>
            <person name="Tsai J.N."/>
            <person name="Chen C.Y."/>
            <person name="Tzean S.S."/>
            <person name="Ota Y."/>
            <person name="Hattori T."/>
            <person name="Sahashi N."/>
            <person name="Liou R.F."/>
            <person name="Kikuchi T."/>
            <person name="Tsai I.J."/>
        </authorList>
    </citation>
    <scope>NUCLEOTIDE SEQUENCE [LARGE SCALE GENOMIC DNA]</scope>
    <source>
        <strain evidence="3 4">FFPRI411160</strain>
    </source>
</reference>
<dbReference type="EMBL" id="NBII01000004">
    <property type="protein sequence ID" value="PAV19427.1"/>
    <property type="molecule type" value="Genomic_DNA"/>
</dbReference>
<sequence>MSTTNITLDDTSPTIVYSSNWAAQFSSNSSSISQFFGGTYHSAQANGATANLTFNGSAIYIYGTKGPEHANYSIQFDNYIIDYSAVTGAENRTRYQQPLFAYTFPEYGTHFVQLTAIQLPDSKWLDLDYVTITMNGGESVPAASISSGLAVSQTILPPWNGETDLDSGTPSSAEANSHHSKSELVLAIAFGVICGIILLISLVLLLRRLRKVHNPADVPDVNKYGSPRFSNRLFGKGDYGPTLTTLPGPGFLNAPEALNSYKFSDYTNGKAVQPVDKLYPEENEKDLFGRDNVIPQHSFKEIEGRRTPSSIGGSTLFTTMSNIPLLQPQLLKGDDNKAILSSNTEKYYNRDTGNGKLSLQKPNLRSSRSNHLPVYSQRRTVESVYSSSSNQAHEDSRRHSELASYSKRPLPALPQNIDSMSIYPPPALLSQPNTTTLYPLHASHRPEVPPEGNTTVPVRPKRPEKGLLDWLGGSISETIERATKLDRASRKRREDANSQRTDFLKV</sequence>
<name>A0A286UIL7_9AGAM</name>
<feature type="compositionally biased region" description="Polar residues" evidence="1">
    <location>
        <begin position="350"/>
        <end position="370"/>
    </location>
</feature>
<feature type="region of interest" description="Disordered" evidence="1">
    <location>
        <begin position="444"/>
        <end position="464"/>
    </location>
</feature>
<dbReference type="InParanoid" id="A0A286UIL7"/>
<gene>
    <name evidence="3" type="ORF">PNOK_0436100</name>
</gene>
<organism evidence="3 4">
    <name type="scientific">Pyrrhoderma noxium</name>
    <dbReference type="NCBI Taxonomy" id="2282107"/>
    <lineage>
        <taxon>Eukaryota</taxon>
        <taxon>Fungi</taxon>
        <taxon>Dikarya</taxon>
        <taxon>Basidiomycota</taxon>
        <taxon>Agaricomycotina</taxon>
        <taxon>Agaricomycetes</taxon>
        <taxon>Hymenochaetales</taxon>
        <taxon>Hymenochaetaceae</taxon>
        <taxon>Pyrrhoderma</taxon>
    </lineage>
</organism>
<feature type="transmembrane region" description="Helical" evidence="2">
    <location>
        <begin position="184"/>
        <end position="206"/>
    </location>
</feature>